<reference evidence="6" key="1">
    <citation type="submission" date="2021-01" db="EMBL/GenBank/DDBJ databases">
        <authorList>
            <person name="Corre E."/>
            <person name="Pelletier E."/>
            <person name="Niang G."/>
            <person name="Scheremetjew M."/>
            <person name="Finn R."/>
            <person name="Kale V."/>
            <person name="Holt S."/>
            <person name="Cochrane G."/>
            <person name="Meng A."/>
            <person name="Brown T."/>
            <person name="Cohen L."/>
        </authorList>
    </citation>
    <scope>NUCLEOTIDE SEQUENCE</scope>
    <source>
        <strain evidence="6">CCMP722</strain>
    </source>
</reference>
<dbReference type="GO" id="GO:0032040">
    <property type="term" value="C:small-subunit processome"/>
    <property type="evidence" value="ECO:0007669"/>
    <property type="project" value="InterPro"/>
</dbReference>
<feature type="compositionally biased region" description="Polar residues" evidence="5">
    <location>
        <begin position="237"/>
        <end position="247"/>
    </location>
</feature>
<dbReference type="Gene3D" id="3.40.50.1010">
    <property type="entry name" value="5'-nuclease"/>
    <property type="match status" value="1"/>
</dbReference>
<evidence type="ECO:0000256" key="4">
    <source>
        <dbReference type="ARBA" id="ARBA00023242"/>
    </source>
</evidence>
<dbReference type="Pfam" id="PF04900">
    <property type="entry name" value="Fcf1"/>
    <property type="match status" value="1"/>
</dbReference>
<dbReference type="InterPro" id="IPR029060">
    <property type="entry name" value="PIN-like_dom_sf"/>
</dbReference>
<gene>
    <name evidence="6" type="ORF">POBO1169_LOCUS9432</name>
</gene>
<evidence type="ECO:0000256" key="2">
    <source>
        <dbReference type="ARBA" id="ARBA00022517"/>
    </source>
</evidence>
<proteinExistence type="predicted"/>
<evidence type="ECO:0000256" key="3">
    <source>
        <dbReference type="ARBA" id="ARBA00022552"/>
    </source>
</evidence>
<dbReference type="AlphaFoldDB" id="A0A7S0R6F8"/>
<name>A0A7S0R6F8_9CHLO</name>
<dbReference type="PANTHER" id="PTHR12416">
    <property type="entry name" value="RRNA-PROCESSING PROTEIN UTP23 HOMOLOG"/>
    <property type="match status" value="1"/>
</dbReference>
<dbReference type="GO" id="GO:0006364">
    <property type="term" value="P:rRNA processing"/>
    <property type="evidence" value="ECO:0007669"/>
    <property type="project" value="UniProtKB-KW"/>
</dbReference>
<organism evidence="6">
    <name type="scientific">Pyramimonas obovata</name>
    <dbReference type="NCBI Taxonomy" id="1411642"/>
    <lineage>
        <taxon>Eukaryota</taxon>
        <taxon>Viridiplantae</taxon>
        <taxon>Chlorophyta</taxon>
        <taxon>Pyramimonadophyceae</taxon>
        <taxon>Pyramimonadales</taxon>
        <taxon>Pyramimonadaceae</taxon>
        <taxon>Pyramimonas</taxon>
        <taxon>Pyramimonas incertae sedis</taxon>
    </lineage>
</organism>
<keyword evidence="3" id="KW-0698">rRNA processing</keyword>
<accession>A0A7S0R6F8</accession>
<keyword evidence="2" id="KW-0690">Ribosome biogenesis</keyword>
<sequence>MKLKRQRAARRNFRLYCVYRGLREPYKVLIDGNFLHAVLQMKLGDLNEELPKLLGGTCKLGVTKCITSELRSLGETFAASGRASKKMDHFRCSHINPVPAVECVEALVGEENPENLVVCTQDANLKSRLMKLKAGVPVLFVSAHGLQLEPPSDFQKKLFEEMAAASLEVPQHEQKLVAVDDKTPKPKKKVKGGANPLSCRKRKTQATSQPSTGEAAPAAGEGKHKRKRQRHKKKGDQQNSGDTGEAM</sequence>
<dbReference type="EMBL" id="HBFA01018459">
    <property type="protein sequence ID" value="CAD8668242.1"/>
    <property type="molecule type" value="Transcribed_RNA"/>
</dbReference>
<dbReference type="CDD" id="cd08553">
    <property type="entry name" value="PIN_Fcf1-like"/>
    <property type="match status" value="1"/>
</dbReference>
<evidence type="ECO:0008006" key="7">
    <source>
        <dbReference type="Google" id="ProtNLM"/>
    </source>
</evidence>
<feature type="compositionally biased region" description="Basic and acidic residues" evidence="5">
    <location>
        <begin position="175"/>
        <end position="184"/>
    </location>
</feature>
<dbReference type="SUPFAM" id="SSF88723">
    <property type="entry name" value="PIN domain-like"/>
    <property type="match status" value="1"/>
</dbReference>
<dbReference type="InterPro" id="IPR006984">
    <property type="entry name" value="Fcf1/UTP23"/>
</dbReference>
<evidence type="ECO:0000313" key="6">
    <source>
        <dbReference type="EMBL" id="CAD8668242.1"/>
    </source>
</evidence>
<feature type="compositionally biased region" description="Basic residues" evidence="5">
    <location>
        <begin position="223"/>
        <end position="234"/>
    </location>
</feature>
<protein>
    <recommendedName>
        <fullName evidence="7">PIN domain-containing protein</fullName>
    </recommendedName>
</protein>
<evidence type="ECO:0000256" key="1">
    <source>
        <dbReference type="ARBA" id="ARBA00004604"/>
    </source>
</evidence>
<evidence type="ECO:0000256" key="5">
    <source>
        <dbReference type="SAM" id="MobiDB-lite"/>
    </source>
</evidence>
<comment type="subcellular location">
    <subcellularLocation>
        <location evidence="1">Nucleus</location>
        <location evidence="1">Nucleolus</location>
    </subcellularLocation>
</comment>
<keyword evidence="4" id="KW-0539">Nucleus</keyword>
<feature type="region of interest" description="Disordered" evidence="5">
    <location>
        <begin position="175"/>
        <end position="247"/>
    </location>
</feature>